<feature type="domain" description="Thyroglobulin type-1" evidence="5">
    <location>
        <begin position="31"/>
        <end position="95"/>
    </location>
</feature>
<keyword evidence="7" id="KW-1185">Reference proteome</keyword>
<dbReference type="Proteomes" id="UP001178508">
    <property type="component" value="Chromosome 11"/>
</dbReference>
<reference evidence="6" key="1">
    <citation type="submission" date="2023-08" db="EMBL/GenBank/DDBJ databases">
        <authorList>
            <person name="Alioto T."/>
            <person name="Alioto T."/>
            <person name="Gomez Garrido J."/>
        </authorList>
    </citation>
    <scope>NUCLEOTIDE SEQUENCE</scope>
</reference>
<gene>
    <name evidence="6" type="ORF">XNOV1_A025579</name>
</gene>
<evidence type="ECO:0000313" key="7">
    <source>
        <dbReference type="Proteomes" id="UP001178508"/>
    </source>
</evidence>
<name>A0AAV1G079_XYRNO</name>
<protein>
    <submittedName>
        <fullName evidence="6">Epithelial cell adhesion molecule isoform X2</fullName>
    </submittedName>
</protein>
<dbReference type="GO" id="GO:0016020">
    <property type="term" value="C:membrane"/>
    <property type="evidence" value="ECO:0007669"/>
    <property type="project" value="InterPro"/>
</dbReference>
<keyword evidence="3" id="KW-1133">Transmembrane helix</keyword>
<feature type="transmembrane region" description="Helical" evidence="3">
    <location>
        <begin position="227"/>
        <end position="250"/>
    </location>
</feature>
<dbReference type="AlphaFoldDB" id="A0AAV1G079"/>
<evidence type="ECO:0000256" key="2">
    <source>
        <dbReference type="PROSITE-ProRule" id="PRU00500"/>
    </source>
</evidence>
<evidence type="ECO:0000256" key="3">
    <source>
        <dbReference type="SAM" id="Phobius"/>
    </source>
</evidence>
<evidence type="ECO:0000256" key="4">
    <source>
        <dbReference type="SAM" id="SignalP"/>
    </source>
</evidence>
<dbReference type="Pfam" id="PF21283">
    <property type="entry name" value="EPCAM-Trop-2_C"/>
    <property type="match status" value="1"/>
</dbReference>
<dbReference type="Pfam" id="PF00086">
    <property type="entry name" value="Thyroglobulin_1"/>
    <property type="match status" value="1"/>
</dbReference>
<sequence>MAANTLSLDLKMWILLLLTAFTIGASAQLLNPKCSVIKNETQQADIRRPEDGISNPECETDGKFKNKQCYKEDECCCVNSAGLCRTGKGDKNLTCEELVETQIVRLVLTHRPVAGGLNAKKTEVDLEAAFHQRYNNLHMDIDKIVQVKYYPEDRQIQVDVQKPEGDSNTDVASLAYHIQRDLMPLSNNQEKFELRVDSIKLELEKIQEFYTDEKPPDSPTKGPSAHAITIIVVVGLIFTGAVAFGIYAGVKRWQKKKEERGPL</sequence>
<feature type="chain" id="PRO_5043751634" evidence="4">
    <location>
        <begin position="28"/>
        <end position="263"/>
    </location>
</feature>
<dbReference type="Gene3D" id="4.10.800.10">
    <property type="entry name" value="Thyroglobulin type-1"/>
    <property type="match status" value="1"/>
</dbReference>
<dbReference type="InterPro" id="IPR043406">
    <property type="entry name" value="EPCAM/Trop-2"/>
</dbReference>
<accession>A0AAV1G079</accession>
<dbReference type="PANTHER" id="PTHR14168:SF4">
    <property type="entry name" value="EPITHELIAL CELL ADHESION MOLECULE PRECURSOR"/>
    <property type="match status" value="1"/>
</dbReference>
<dbReference type="PROSITE" id="PS51162">
    <property type="entry name" value="THYROGLOBULIN_1_2"/>
    <property type="match status" value="1"/>
</dbReference>
<keyword evidence="4" id="KW-0732">Signal</keyword>
<dbReference type="InterPro" id="IPR000716">
    <property type="entry name" value="Thyroglobulin_1"/>
</dbReference>
<evidence type="ECO:0000259" key="5">
    <source>
        <dbReference type="PROSITE" id="PS51162"/>
    </source>
</evidence>
<evidence type="ECO:0000313" key="6">
    <source>
        <dbReference type="EMBL" id="CAJ1066920.1"/>
    </source>
</evidence>
<dbReference type="PANTHER" id="PTHR14168">
    <property type="entry name" value="TUMOR-ASSOCIATED CALCIUM SIGNAL TRANSDUCER"/>
    <property type="match status" value="1"/>
</dbReference>
<dbReference type="InterPro" id="IPR049420">
    <property type="entry name" value="EPCAM-Trop-2_C"/>
</dbReference>
<organism evidence="6 7">
    <name type="scientific">Xyrichtys novacula</name>
    <name type="common">Pearly razorfish</name>
    <name type="synonym">Hemipteronotus novacula</name>
    <dbReference type="NCBI Taxonomy" id="13765"/>
    <lineage>
        <taxon>Eukaryota</taxon>
        <taxon>Metazoa</taxon>
        <taxon>Chordata</taxon>
        <taxon>Craniata</taxon>
        <taxon>Vertebrata</taxon>
        <taxon>Euteleostomi</taxon>
        <taxon>Actinopterygii</taxon>
        <taxon>Neopterygii</taxon>
        <taxon>Teleostei</taxon>
        <taxon>Neoteleostei</taxon>
        <taxon>Acanthomorphata</taxon>
        <taxon>Eupercaria</taxon>
        <taxon>Labriformes</taxon>
        <taxon>Labridae</taxon>
        <taxon>Xyrichtys</taxon>
    </lineage>
</organism>
<evidence type="ECO:0000256" key="1">
    <source>
        <dbReference type="ARBA" id="ARBA00023157"/>
    </source>
</evidence>
<keyword evidence="3" id="KW-0812">Transmembrane</keyword>
<dbReference type="EMBL" id="OY660874">
    <property type="protein sequence ID" value="CAJ1066920.1"/>
    <property type="molecule type" value="Genomic_DNA"/>
</dbReference>
<feature type="signal peptide" evidence="4">
    <location>
        <begin position="1"/>
        <end position="27"/>
    </location>
</feature>
<proteinExistence type="predicted"/>
<keyword evidence="3" id="KW-0472">Membrane</keyword>
<dbReference type="SUPFAM" id="SSF57610">
    <property type="entry name" value="Thyroglobulin type-1 domain"/>
    <property type="match status" value="1"/>
</dbReference>
<dbReference type="InterPro" id="IPR036857">
    <property type="entry name" value="Thyroglobulin_1_sf"/>
</dbReference>
<comment type="caution">
    <text evidence="2">Lacks conserved residue(s) required for the propagation of feature annotation.</text>
</comment>
<keyword evidence="1" id="KW-1015">Disulfide bond</keyword>